<dbReference type="InterPro" id="IPR025403">
    <property type="entry name" value="TgpA-like_C"/>
</dbReference>
<feature type="transmembrane region" description="Helical" evidence="2">
    <location>
        <begin position="119"/>
        <end position="136"/>
    </location>
</feature>
<sequence length="788" mass="88144">MRRSRPPVENSILFRILVQLLVIVGITATAVAAVDVAEPITSIYGAIPLSIAGSIWSYRQRRKRNIGFKFLIALGMLWALATFFIALANRSNDTRLVLAELLIQLQALHCFDLPRRKDLGYSIVIGLILMGVAANLSQTLRLAPFILVFLAIALPVMVLDYRSRLGLGEPAPRSPGNPGATVSPWQWPAELHPRRLGILLLVSGSLGLLIFAALPRLPGYQLRNYPVSTPLTDLPEFSNNQLIRNPAYRDSGEDPTDSDGDGVPDDPSAVRGGAGSPTTGPGELDQKYYYGFNTTINQNLRSSLSQPMEPEVVMRVRSQGEGFWRVMAFDHYTGQGWDISRNDKTQTLVRSPYSYRFFIPRPDPLPKSREVVQTYTIVGDLPNLVPSLSQVRELYFPTTEIAVDSEGGIRAPMELTDGTTYTAISDVPFRDRTALGQTGSEYPPLIRDYYLALPPDPILQLKIRQTAEELLATSPKPLTSPYEKTLYLAQQIKQRYRVQPDLRFLGEGEDLVEAFLFKDGGGYPDHFSTVLTIMVRSLGIPARLVAGFAPGEFNPFTGLYLVRNTDAYVMTEVYFPNFGWFAFDPIPGHPLIPPSLEESFAFSTLKKLWLWVAGWLPSPVRGVFSTVFLWLTTLVTNALVGLVRLFSQGIVGAILGTIAVTALGFVGWLGWSSWSRWREQRRLARLEPVDRYYHQLLRCLDQQDLGKKATETPLEYQQRLASTQTCPPAVEGAIAAILTAYGNWRYGRLVTEGGVLDRHWHDIQQHYQRSLPQTLQNARQRSRRRPGL</sequence>
<dbReference type="Gene3D" id="3.10.620.30">
    <property type="match status" value="1"/>
</dbReference>
<dbReference type="InterPro" id="IPR052901">
    <property type="entry name" value="Bact_TGase-like"/>
</dbReference>
<dbReference type="InterPro" id="IPR021878">
    <property type="entry name" value="TgpA_N"/>
</dbReference>
<comment type="caution">
    <text evidence="4">The sequence shown here is derived from an EMBL/GenBank/DDBJ whole genome shotgun (WGS) entry which is preliminary data.</text>
</comment>
<dbReference type="PANTHER" id="PTHR42736">
    <property type="entry name" value="PROTEIN-GLUTAMINE GAMMA-GLUTAMYLTRANSFERASE"/>
    <property type="match status" value="1"/>
</dbReference>
<accession>A0A0M2PSP5</accession>
<feature type="compositionally biased region" description="Acidic residues" evidence="1">
    <location>
        <begin position="253"/>
        <end position="264"/>
    </location>
</feature>
<keyword evidence="2" id="KW-1133">Transmembrane helix</keyword>
<dbReference type="InterPro" id="IPR002931">
    <property type="entry name" value="Transglutaminase-like"/>
</dbReference>
<proteinExistence type="predicted"/>
<dbReference type="EMBL" id="AJTX02000005">
    <property type="protein sequence ID" value="KKI99545.1"/>
    <property type="molecule type" value="Genomic_DNA"/>
</dbReference>
<feature type="transmembrane region" description="Helical" evidence="2">
    <location>
        <begin position="40"/>
        <end position="58"/>
    </location>
</feature>
<dbReference type="Proteomes" id="UP000034681">
    <property type="component" value="Unassembled WGS sequence"/>
</dbReference>
<dbReference type="InterPro" id="IPR038765">
    <property type="entry name" value="Papain-like_cys_pep_sf"/>
</dbReference>
<gene>
    <name evidence="4" type="ORF">PROH_13175</name>
</gene>
<organism evidence="4 5">
    <name type="scientific">Prochlorothrix hollandica PCC 9006 = CALU 1027</name>
    <dbReference type="NCBI Taxonomy" id="317619"/>
    <lineage>
        <taxon>Bacteria</taxon>
        <taxon>Bacillati</taxon>
        <taxon>Cyanobacteriota</taxon>
        <taxon>Cyanophyceae</taxon>
        <taxon>Prochlorotrichales</taxon>
        <taxon>Prochlorotrichaceae</taxon>
        <taxon>Prochlorothrix</taxon>
    </lineage>
</organism>
<keyword evidence="5" id="KW-1185">Reference proteome</keyword>
<dbReference type="AlphaFoldDB" id="A0A0M2PSP5"/>
<dbReference type="STRING" id="317619.GCA_000332315_04360"/>
<dbReference type="Pfam" id="PF13559">
    <property type="entry name" value="DUF4129"/>
    <property type="match status" value="1"/>
</dbReference>
<dbReference type="Pfam" id="PF11992">
    <property type="entry name" value="TgpA_N"/>
    <property type="match status" value="2"/>
</dbReference>
<dbReference type="SUPFAM" id="SSF54001">
    <property type="entry name" value="Cysteine proteinases"/>
    <property type="match status" value="1"/>
</dbReference>
<reference evidence="4" key="1">
    <citation type="submission" date="2012-04" db="EMBL/GenBank/DDBJ databases">
        <authorList>
            <person name="Borisov I.G."/>
            <person name="Ivanikova N.V."/>
            <person name="Pinevich A.V."/>
        </authorList>
    </citation>
    <scope>NUCLEOTIDE SEQUENCE</scope>
    <source>
        <strain evidence="4">CALU 1027</strain>
    </source>
</reference>
<name>A0A0M2PSP5_PROHO</name>
<feature type="domain" description="Transglutaminase-like" evidence="3">
    <location>
        <begin position="516"/>
        <end position="587"/>
    </location>
</feature>
<evidence type="ECO:0000313" key="5">
    <source>
        <dbReference type="Proteomes" id="UP000034681"/>
    </source>
</evidence>
<evidence type="ECO:0000256" key="1">
    <source>
        <dbReference type="SAM" id="MobiDB-lite"/>
    </source>
</evidence>
<dbReference type="Pfam" id="PF01841">
    <property type="entry name" value="Transglut_core"/>
    <property type="match status" value="1"/>
</dbReference>
<feature type="transmembrane region" description="Helical" evidence="2">
    <location>
        <begin position="143"/>
        <end position="161"/>
    </location>
</feature>
<feature type="region of interest" description="Disordered" evidence="1">
    <location>
        <begin position="245"/>
        <end position="284"/>
    </location>
</feature>
<feature type="transmembrane region" description="Helical" evidence="2">
    <location>
        <begin position="650"/>
        <end position="671"/>
    </location>
</feature>
<evidence type="ECO:0000256" key="2">
    <source>
        <dbReference type="SAM" id="Phobius"/>
    </source>
</evidence>
<dbReference type="eggNOG" id="COG1305">
    <property type="taxonomic scope" value="Bacteria"/>
</dbReference>
<feature type="transmembrane region" description="Helical" evidence="2">
    <location>
        <begin position="608"/>
        <end position="630"/>
    </location>
</feature>
<feature type="transmembrane region" description="Helical" evidence="2">
    <location>
        <begin position="196"/>
        <end position="214"/>
    </location>
</feature>
<keyword evidence="2" id="KW-0812">Transmembrane</keyword>
<dbReference type="SMART" id="SM00460">
    <property type="entry name" value="TGc"/>
    <property type="match status" value="1"/>
</dbReference>
<feature type="transmembrane region" description="Helical" evidence="2">
    <location>
        <begin position="70"/>
        <end position="88"/>
    </location>
</feature>
<dbReference type="PANTHER" id="PTHR42736:SF1">
    <property type="entry name" value="PROTEIN-GLUTAMINE GAMMA-GLUTAMYLTRANSFERASE"/>
    <property type="match status" value="1"/>
</dbReference>
<keyword evidence="2" id="KW-0472">Membrane</keyword>
<protein>
    <submittedName>
        <fullName evidence="4">Transglutaminase</fullName>
    </submittedName>
</protein>
<feature type="transmembrane region" description="Helical" evidence="2">
    <location>
        <begin position="12"/>
        <end position="34"/>
    </location>
</feature>
<evidence type="ECO:0000259" key="3">
    <source>
        <dbReference type="SMART" id="SM00460"/>
    </source>
</evidence>
<evidence type="ECO:0000313" key="4">
    <source>
        <dbReference type="EMBL" id="KKI99545.1"/>
    </source>
</evidence>